<keyword evidence="1" id="KW-0812">Transmembrane</keyword>
<keyword evidence="1" id="KW-1133">Transmembrane helix</keyword>
<evidence type="ECO:0008006" key="4">
    <source>
        <dbReference type="Google" id="ProtNLM"/>
    </source>
</evidence>
<accession>A0A0D3I0F5</accession>
<organism evidence="2 3">
    <name type="scientific">Emiliania huxleyi (strain CCMP1516)</name>
    <dbReference type="NCBI Taxonomy" id="280463"/>
    <lineage>
        <taxon>Eukaryota</taxon>
        <taxon>Haptista</taxon>
        <taxon>Haptophyta</taxon>
        <taxon>Prymnesiophyceae</taxon>
        <taxon>Isochrysidales</taxon>
        <taxon>Noelaerhabdaceae</taxon>
        <taxon>Emiliania</taxon>
    </lineage>
</organism>
<dbReference type="KEGG" id="ehx:EMIHUDRAFT_220888"/>
<feature type="transmembrane region" description="Helical" evidence="1">
    <location>
        <begin position="446"/>
        <end position="467"/>
    </location>
</feature>
<keyword evidence="3" id="KW-1185">Reference proteome</keyword>
<feature type="transmembrane region" description="Helical" evidence="1">
    <location>
        <begin position="307"/>
        <end position="325"/>
    </location>
</feature>
<dbReference type="HOGENOM" id="CLU_578023_0_0_1"/>
<feature type="transmembrane region" description="Helical" evidence="1">
    <location>
        <begin position="93"/>
        <end position="114"/>
    </location>
</feature>
<feature type="transmembrane region" description="Helical" evidence="1">
    <location>
        <begin position="190"/>
        <end position="214"/>
    </location>
</feature>
<dbReference type="RefSeq" id="XP_005757169.1">
    <property type="nucleotide sequence ID" value="XM_005757112.1"/>
</dbReference>
<keyword evidence="1" id="KW-0472">Membrane</keyword>
<evidence type="ECO:0000313" key="2">
    <source>
        <dbReference type="EnsemblProtists" id="EOD04740"/>
    </source>
</evidence>
<dbReference type="AlphaFoldDB" id="A0A0D3I0F5"/>
<sequence>MTLNRFCADASLNYFLRTMPEEATREAARLHDRLIGEAFNELTAGRLSSTAQRRAAVQQARLPVKLGGAGLTSMSAVTDAAIVGSWVQFANNVFAAVLWLLVTSAVLLGPYTKFSLLARAEWSGRSAFDLALARVILILLYMQDCASDQHGTRWMTGHAGKYTVRMGLLPDPMKAWDRHWMSRWMYEPHAMGLFTVLALLGVCARPALLGLAVLEMRSQLFQRANGPGRHHSVTPRLIYTRHSDTPPHLHVFLLFALAPCGDALNLCRVSLSDQYQWQLHGFLPRLCRRGVATDAADPATRGPSPHYTLPFISLLLLLASAYASAGLAKLVDCYAAYEREDATGMLQNQPVRSCSGEGCYHPDSVVWRPLCTETVALIAAWVWQRFSWTKRPAIHASCVLGNQYLWPAARFDLLPPAFLHLAAFGAVAWEVGMWVAVLAPGHRPRVLAVCVAFLFHQSNIWMMRIFFDEFQAQ</sequence>
<dbReference type="PaxDb" id="2903-EOD04740"/>
<proteinExistence type="predicted"/>
<feature type="transmembrane region" description="Helical" evidence="1">
    <location>
        <begin position="417"/>
        <end position="439"/>
    </location>
</feature>
<protein>
    <recommendedName>
        <fullName evidence="4">HTTM domain-containing protein</fullName>
    </recommendedName>
</protein>
<reference evidence="3" key="1">
    <citation type="journal article" date="2013" name="Nature">
        <title>Pan genome of the phytoplankton Emiliania underpins its global distribution.</title>
        <authorList>
            <person name="Read B.A."/>
            <person name="Kegel J."/>
            <person name="Klute M.J."/>
            <person name="Kuo A."/>
            <person name="Lefebvre S.C."/>
            <person name="Maumus F."/>
            <person name="Mayer C."/>
            <person name="Miller J."/>
            <person name="Monier A."/>
            <person name="Salamov A."/>
            <person name="Young J."/>
            <person name="Aguilar M."/>
            <person name="Claverie J.M."/>
            <person name="Frickenhaus S."/>
            <person name="Gonzalez K."/>
            <person name="Herman E.K."/>
            <person name="Lin Y.C."/>
            <person name="Napier J."/>
            <person name="Ogata H."/>
            <person name="Sarno A.F."/>
            <person name="Shmutz J."/>
            <person name="Schroeder D."/>
            <person name="de Vargas C."/>
            <person name="Verret F."/>
            <person name="von Dassow P."/>
            <person name="Valentin K."/>
            <person name="Van de Peer Y."/>
            <person name="Wheeler G."/>
            <person name="Dacks J.B."/>
            <person name="Delwiche C.F."/>
            <person name="Dyhrman S.T."/>
            <person name="Glockner G."/>
            <person name="John U."/>
            <person name="Richards T."/>
            <person name="Worden A.Z."/>
            <person name="Zhang X."/>
            <person name="Grigoriev I.V."/>
            <person name="Allen A.E."/>
            <person name="Bidle K."/>
            <person name="Borodovsky M."/>
            <person name="Bowler C."/>
            <person name="Brownlee C."/>
            <person name="Cock J.M."/>
            <person name="Elias M."/>
            <person name="Gladyshev V.N."/>
            <person name="Groth M."/>
            <person name="Guda C."/>
            <person name="Hadaegh A."/>
            <person name="Iglesias-Rodriguez M.D."/>
            <person name="Jenkins J."/>
            <person name="Jones B.M."/>
            <person name="Lawson T."/>
            <person name="Leese F."/>
            <person name="Lindquist E."/>
            <person name="Lobanov A."/>
            <person name="Lomsadze A."/>
            <person name="Malik S.B."/>
            <person name="Marsh M.E."/>
            <person name="Mackinder L."/>
            <person name="Mock T."/>
            <person name="Mueller-Roeber B."/>
            <person name="Pagarete A."/>
            <person name="Parker M."/>
            <person name="Probert I."/>
            <person name="Quesneville H."/>
            <person name="Raines C."/>
            <person name="Rensing S.A."/>
            <person name="Riano-Pachon D.M."/>
            <person name="Richier S."/>
            <person name="Rokitta S."/>
            <person name="Shiraiwa Y."/>
            <person name="Soanes D.M."/>
            <person name="van der Giezen M."/>
            <person name="Wahlund T.M."/>
            <person name="Williams B."/>
            <person name="Wilson W."/>
            <person name="Wolfe G."/>
            <person name="Wurch L.L."/>
        </authorList>
    </citation>
    <scope>NUCLEOTIDE SEQUENCE</scope>
</reference>
<dbReference type="Proteomes" id="UP000013827">
    <property type="component" value="Unassembled WGS sequence"/>
</dbReference>
<evidence type="ECO:0000256" key="1">
    <source>
        <dbReference type="SAM" id="Phobius"/>
    </source>
</evidence>
<dbReference type="GeneID" id="17250808"/>
<evidence type="ECO:0000313" key="3">
    <source>
        <dbReference type="Proteomes" id="UP000013827"/>
    </source>
</evidence>
<dbReference type="EnsemblProtists" id="EOD04740">
    <property type="protein sequence ID" value="EOD04740"/>
    <property type="gene ID" value="EMIHUDRAFT_220888"/>
</dbReference>
<name>A0A0D3I0F5_EMIH1</name>
<reference evidence="2" key="2">
    <citation type="submission" date="2024-10" db="UniProtKB">
        <authorList>
            <consortium name="EnsemblProtists"/>
        </authorList>
    </citation>
    <scope>IDENTIFICATION</scope>
</reference>